<accession>A0ABR0K2A2</accession>
<dbReference type="Proteomes" id="UP001345013">
    <property type="component" value="Unassembled WGS sequence"/>
</dbReference>
<reference evidence="2 3" key="1">
    <citation type="submission" date="2023-08" db="EMBL/GenBank/DDBJ databases">
        <title>Black Yeasts Isolated from many extreme environments.</title>
        <authorList>
            <person name="Coleine C."/>
            <person name="Stajich J.E."/>
            <person name="Selbmann L."/>
        </authorList>
    </citation>
    <scope>NUCLEOTIDE SEQUENCE [LARGE SCALE GENOMIC DNA]</scope>
    <source>
        <strain evidence="2 3">CCFEE 5885</strain>
    </source>
</reference>
<protein>
    <submittedName>
        <fullName evidence="2">Uncharacterized protein</fullName>
    </submittedName>
</protein>
<feature type="signal peptide" evidence="1">
    <location>
        <begin position="1"/>
        <end position="26"/>
    </location>
</feature>
<dbReference type="EMBL" id="JAVRRG010000118">
    <property type="protein sequence ID" value="KAK5084031.1"/>
    <property type="molecule type" value="Genomic_DNA"/>
</dbReference>
<comment type="caution">
    <text evidence="2">The sequence shown here is derived from an EMBL/GenBank/DDBJ whole genome shotgun (WGS) entry which is preliminary data.</text>
</comment>
<organism evidence="2 3">
    <name type="scientific">Lithohypha guttulata</name>
    <dbReference type="NCBI Taxonomy" id="1690604"/>
    <lineage>
        <taxon>Eukaryota</taxon>
        <taxon>Fungi</taxon>
        <taxon>Dikarya</taxon>
        <taxon>Ascomycota</taxon>
        <taxon>Pezizomycotina</taxon>
        <taxon>Eurotiomycetes</taxon>
        <taxon>Chaetothyriomycetidae</taxon>
        <taxon>Chaetothyriales</taxon>
        <taxon>Trichomeriaceae</taxon>
        <taxon>Lithohypha</taxon>
    </lineage>
</organism>
<name>A0ABR0K2A2_9EURO</name>
<feature type="chain" id="PRO_5046222791" evidence="1">
    <location>
        <begin position="27"/>
        <end position="324"/>
    </location>
</feature>
<gene>
    <name evidence="2" type="ORF">LTR24_007662</name>
</gene>
<sequence>MRSHTKTRNTALVFVTLVAVFQYVQADLVECEDCCKSGSYEHLTITSFDSNVTSDGPLSWTMGGPYFWGHSNDKSTDYLWRDFYLNTPPTLNLSETSDYSGCALFFYNATAALQTDTGFDDYASFSCDTFMASQCQQELNQQALDDLALILTPNNGLDLDAAEKSDICGTLADRFSDREIPQSCGFQVQQPIWGYTTGQDVVGPRRLPSYAVEVSGSRNCSVTNNDTYFTMVVESEYVDLPSGSETIKAFQNGTTPIITVFYATADQSEAPPFLSEPEIHLSCLKAIVTDEEQKQINGGVRPTASSVSTIWALAIFAAIALTSV</sequence>
<evidence type="ECO:0000256" key="1">
    <source>
        <dbReference type="SAM" id="SignalP"/>
    </source>
</evidence>
<evidence type="ECO:0000313" key="3">
    <source>
        <dbReference type="Proteomes" id="UP001345013"/>
    </source>
</evidence>
<keyword evidence="3" id="KW-1185">Reference proteome</keyword>
<evidence type="ECO:0000313" key="2">
    <source>
        <dbReference type="EMBL" id="KAK5084031.1"/>
    </source>
</evidence>
<keyword evidence="1" id="KW-0732">Signal</keyword>
<proteinExistence type="predicted"/>